<proteinExistence type="predicted"/>
<keyword evidence="2" id="KW-0808">Transferase</keyword>
<gene>
    <name evidence="2" type="ORF">HZR21_09110</name>
</gene>
<evidence type="ECO:0000313" key="2">
    <source>
        <dbReference type="EMBL" id="MBA0017272.1"/>
    </source>
</evidence>
<dbReference type="Pfam" id="PF13302">
    <property type="entry name" value="Acetyltransf_3"/>
    <property type="match status" value="1"/>
</dbReference>
<evidence type="ECO:0000313" key="3">
    <source>
        <dbReference type="Proteomes" id="UP000530186"/>
    </source>
</evidence>
<dbReference type="EMBL" id="JACBNY010000018">
    <property type="protein sequence ID" value="MBA0017272.1"/>
    <property type="molecule type" value="Genomic_DNA"/>
</dbReference>
<dbReference type="PROSITE" id="PS51186">
    <property type="entry name" value="GNAT"/>
    <property type="match status" value="1"/>
</dbReference>
<organism evidence="2 3">
    <name type="scientific">Pseudolactococcus laudensis</name>
    <dbReference type="NCBI Taxonomy" id="1494461"/>
    <lineage>
        <taxon>Bacteria</taxon>
        <taxon>Bacillati</taxon>
        <taxon>Bacillota</taxon>
        <taxon>Bacilli</taxon>
        <taxon>Lactobacillales</taxon>
        <taxon>Streptococcaceae</taxon>
        <taxon>Pseudolactococcus</taxon>
    </lineage>
</organism>
<dbReference type="PANTHER" id="PTHR43415">
    <property type="entry name" value="SPERMIDINE N(1)-ACETYLTRANSFERASE"/>
    <property type="match status" value="1"/>
</dbReference>
<accession>A0A7V8N215</accession>
<dbReference type="PANTHER" id="PTHR43415:SF4">
    <property type="entry name" value="N-ACETYLTRANSFERASE DOMAIN-CONTAINING PROTEIN"/>
    <property type="match status" value="1"/>
</dbReference>
<dbReference type="Gene3D" id="3.40.630.30">
    <property type="match status" value="1"/>
</dbReference>
<evidence type="ECO:0000259" key="1">
    <source>
        <dbReference type="PROSITE" id="PS51186"/>
    </source>
</evidence>
<dbReference type="Proteomes" id="UP000530186">
    <property type="component" value="Unassembled WGS sequence"/>
</dbReference>
<reference evidence="2 3" key="1">
    <citation type="submission" date="2020-07" db="EMBL/GenBank/DDBJ databases">
        <authorList>
            <person name="Hilgarth M."/>
            <person name="Werum V."/>
            <person name="Vogel R.F."/>
        </authorList>
    </citation>
    <scope>NUCLEOTIDE SEQUENCE [LARGE SCALE GENOMIC DNA]</scope>
    <source>
        <strain evidence="2 3">DSM 28961</strain>
    </source>
</reference>
<name>A0A7V8N215_9LACT</name>
<dbReference type="GO" id="GO:0016747">
    <property type="term" value="F:acyltransferase activity, transferring groups other than amino-acyl groups"/>
    <property type="evidence" value="ECO:0007669"/>
    <property type="project" value="InterPro"/>
</dbReference>
<feature type="domain" description="N-acetyltransferase" evidence="1">
    <location>
        <begin position="9"/>
        <end position="171"/>
    </location>
</feature>
<dbReference type="InterPro" id="IPR000182">
    <property type="entry name" value="GNAT_dom"/>
</dbReference>
<dbReference type="InterPro" id="IPR016181">
    <property type="entry name" value="Acyl_CoA_acyltransferase"/>
</dbReference>
<dbReference type="AlphaFoldDB" id="A0A7V8N215"/>
<comment type="caution">
    <text evidence="2">The sequence shown here is derived from an EMBL/GenBank/DDBJ whole genome shotgun (WGS) entry which is preliminary data.</text>
</comment>
<protein>
    <submittedName>
        <fullName evidence="2">GNAT family N-acetyltransferase</fullName>
    </submittedName>
</protein>
<keyword evidence="3" id="KW-1185">Reference proteome</keyword>
<dbReference type="SUPFAM" id="SSF55729">
    <property type="entry name" value="Acyl-CoA N-acyltransferases (Nat)"/>
    <property type="match status" value="1"/>
</dbReference>
<sequence>MTKLSSDEISLRKLNVDDLLPLWHIAYGQKDPEWMRWNGPYFNDPVYTWEEFQQLSINYLDNDFRYGVFVHEQLIGIVSAYYEDGELQKWLEIGIVLYDEGIWGKNIGTRAMKIWINHLFEMNDLPHIGFTTWSGNLGMIRLGQKIGMTEEGRVRKVRFWQNQYWDSVKYGILREEWSD</sequence>